<dbReference type="EMBL" id="FZOY01000002">
    <property type="protein sequence ID" value="SNS47484.1"/>
    <property type="molecule type" value="Genomic_DNA"/>
</dbReference>
<dbReference type="CDD" id="cd16440">
    <property type="entry name" value="beta_Kdo_transferase_KpsC_1"/>
    <property type="match status" value="1"/>
</dbReference>
<reference evidence="1 2" key="1">
    <citation type="submission" date="2017-06" db="EMBL/GenBank/DDBJ databases">
        <authorList>
            <person name="Kim H.J."/>
            <person name="Triplett B.A."/>
        </authorList>
    </citation>
    <scope>NUCLEOTIDE SEQUENCE [LARGE SCALE GENOMIC DNA]</scope>
    <source>
        <strain evidence="1 2">DSM 29339</strain>
    </source>
</reference>
<dbReference type="AlphaFoldDB" id="A0A239EUF8"/>
<name>A0A239EUF8_9RHOB</name>
<organism evidence="1 2">
    <name type="scientific">Tropicimonas sediminicola</name>
    <dbReference type="NCBI Taxonomy" id="1031541"/>
    <lineage>
        <taxon>Bacteria</taxon>
        <taxon>Pseudomonadati</taxon>
        <taxon>Pseudomonadota</taxon>
        <taxon>Alphaproteobacteria</taxon>
        <taxon>Rhodobacterales</taxon>
        <taxon>Roseobacteraceae</taxon>
        <taxon>Tropicimonas</taxon>
    </lineage>
</organism>
<evidence type="ECO:0000313" key="2">
    <source>
        <dbReference type="Proteomes" id="UP000198426"/>
    </source>
</evidence>
<keyword evidence="2" id="KW-1185">Reference proteome</keyword>
<accession>A0A239EUF8</accession>
<dbReference type="GO" id="GO:0000271">
    <property type="term" value="P:polysaccharide biosynthetic process"/>
    <property type="evidence" value="ECO:0007669"/>
    <property type="project" value="InterPro"/>
</dbReference>
<protein>
    <submittedName>
        <fullName evidence="1">Capsular polysaccharide export protein</fullName>
    </submittedName>
</protein>
<proteinExistence type="predicted"/>
<dbReference type="RefSeq" id="WP_245837766.1">
    <property type="nucleotide sequence ID" value="NZ_FZOY01000002.1"/>
</dbReference>
<dbReference type="Pfam" id="PF05159">
    <property type="entry name" value="Capsule_synth"/>
    <property type="match status" value="3"/>
</dbReference>
<dbReference type="InterPro" id="IPR007833">
    <property type="entry name" value="Capsule_polysaccharide_synth"/>
</dbReference>
<dbReference type="Proteomes" id="UP000198426">
    <property type="component" value="Unassembled WGS sequence"/>
</dbReference>
<dbReference type="GO" id="GO:0015774">
    <property type="term" value="P:polysaccharide transport"/>
    <property type="evidence" value="ECO:0007669"/>
    <property type="project" value="InterPro"/>
</dbReference>
<sequence length="684" mass="74735">MEHSPIDAAAETAPRRLFVYNGGFLNRRLRRILSLAGWQITTGRPGPEDWVGVWGHSPTAARGEAMAARSGARLLRIEDPFLRSVHLGRAGEPPIGLHIDTSGVHFDSAQPSDLEQILANEPLDDTALLDRARQATERLRRGHLSKYNAFDPDLEPPAPGYILVIDQTRGDASIRHAGASATSFAEMLTEARLDNPGARILVRTHPETTAGHRPGHFDPEDLPEGIEVCTGPVSPWHLLDGAVQVYTVSSQLGFEAILAGHRPRVFGQPFYAGWGLTEDVRPVYRRQRRLTRAQLFAGAMILYPTWYDPCRDQLCTLEEAIDGLEARVRAYREDRAGYVATGMRLWKRPTLQEFFGGTRRLRFRDAGSASKQARKDGCPVLAWAGSVGPDLQDTAERANVPLIRVEDGFLRSRGLGADLVPPLSLVADDLGIYYDPTRESRLEMLIAGAAALPPEGLRRAERLVLRLTEAGLTKYNLAAAALPSLPEGRRILVPGQVEDDASVRLGCGEIRDNLGLLRATREANPDAVLVYKPHPDVEAGLRPGAVPSSELEALADAVIRQGDAAALLAEVDEVWTLTSLMGFEALLRGRRVTCLGAPFYAGWGLTRDLGPVPARRMARPSLAALAHAALIAYPRYRDPVSGLPCPPEVVVERLARGTLPKPGPFNRSLSRLQGLLASRAALWR</sequence>
<evidence type="ECO:0000313" key="1">
    <source>
        <dbReference type="EMBL" id="SNS47484.1"/>
    </source>
</evidence>
<gene>
    <name evidence="1" type="ORF">SAMN05421757_102305</name>
</gene>
<dbReference type="CDD" id="cd16439">
    <property type="entry name" value="beta_Kdo_transferase_KpsC_2"/>
    <property type="match status" value="1"/>
</dbReference>